<sequence>MMKMEKRCYHAKQNYQLADQKYNAQTELEKEEYVFDKLMEQKNELKEHQIEHAKDYIDIVRKRHAKINKQ</sequence>
<organism evidence="2 3">
    <name type="scientific">Capnocytophaga gingivalis</name>
    <dbReference type="NCBI Taxonomy" id="1017"/>
    <lineage>
        <taxon>Bacteria</taxon>
        <taxon>Pseudomonadati</taxon>
        <taxon>Bacteroidota</taxon>
        <taxon>Flavobacteriia</taxon>
        <taxon>Flavobacteriales</taxon>
        <taxon>Flavobacteriaceae</taxon>
        <taxon>Capnocytophaga</taxon>
    </lineage>
</organism>
<evidence type="ECO:0000313" key="3">
    <source>
        <dbReference type="Proteomes" id="UP001311730"/>
    </source>
</evidence>
<gene>
    <name evidence="2" type="ORF">VJJ08_01570</name>
</gene>
<dbReference type="RefSeq" id="WP_323982476.1">
    <property type="nucleotide sequence ID" value="NZ_JAYKBW010000002.1"/>
</dbReference>
<protein>
    <submittedName>
        <fullName evidence="2">Zincin-like metallopeptidase toxin domain-containing protein</fullName>
    </submittedName>
</protein>
<reference evidence="2 3" key="1">
    <citation type="submission" date="2023-12" db="EMBL/GenBank/DDBJ databases">
        <title>Genomic sequences of Capnocytophaga and Parvimonas strains.</title>
        <authorList>
            <person name="Watt R.M."/>
            <person name="Wang M."/>
            <person name="Yang T."/>
            <person name="Tong W.M."/>
        </authorList>
    </citation>
    <scope>NUCLEOTIDE SEQUENCE [LARGE SCALE GENOMIC DNA]</scope>
    <source>
        <strain evidence="2 3">CCUG 13096</strain>
    </source>
</reference>
<name>A0ABU5Z4Y4_9FLAO</name>
<keyword evidence="3" id="KW-1185">Reference proteome</keyword>
<dbReference type="InterPro" id="IPR028912">
    <property type="entry name" value="Tox-MPTase4_dom"/>
</dbReference>
<comment type="caution">
    <text evidence="2">The sequence shown here is derived from an EMBL/GenBank/DDBJ whole genome shotgun (WGS) entry which is preliminary data.</text>
</comment>
<proteinExistence type="predicted"/>
<dbReference type="EMBL" id="JAYKBW010000002">
    <property type="protein sequence ID" value="MEB3073991.1"/>
    <property type="molecule type" value="Genomic_DNA"/>
</dbReference>
<feature type="domain" description="Tox-MPTase4" evidence="1">
    <location>
        <begin position="2"/>
        <end position="62"/>
    </location>
</feature>
<evidence type="ECO:0000259" key="1">
    <source>
        <dbReference type="Pfam" id="PF15640"/>
    </source>
</evidence>
<evidence type="ECO:0000313" key="2">
    <source>
        <dbReference type="EMBL" id="MEB3073991.1"/>
    </source>
</evidence>
<dbReference type="Pfam" id="PF15640">
    <property type="entry name" value="Tox-MPTase4"/>
    <property type="match status" value="1"/>
</dbReference>
<accession>A0ABU5Z4Y4</accession>
<dbReference type="Proteomes" id="UP001311730">
    <property type="component" value="Unassembled WGS sequence"/>
</dbReference>